<evidence type="ECO:0000256" key="1">
    <source>
        <dbReference type="ARBA" id="ARBA00022729"/>
    </source>
</evidence>
<dbReference type="AlphaFoldDB" id="G8X9K7"/>
<sequence length="92" mass="10540">MPGQSINVGETLGTENFKPISVNHYPNPAQTNVFVDTTEKIKKVISYDINGRTLELPYSFSSIDINKLEQGHYFLDVFFENDKRSIMKIIKN</sequence>
<keyword evidence="4" id="KW-1185">Reference proteome</keyword>
<evidence type="ECO:0000313" key="4">
    <source>
        <dbReference type="Proteomes" id="UP000005638"/>
    </source>
</evidence>
<dbReference type="Proteomes" id="UP000005638">
    <property type="component" value="Chromosome"/>
</dbReference>
<accession>G8X9K7</accession>
<dbReference type="EMBL" id="CP003222">
    <property type="protein sequence ID" value="AEW86570.1"/>
    <property type="molecule type" value="Genomic_DNA"/>
</dbReference>
<gene>
    <name evidence="3" type="ordered locus">FCOL_08790</name>
</gene>
<name>G8X9K7_FLACA</name>
<dbReference type="RefSeq" id="WP_014165842.1">
    <property type="nucleotide sequence ID" value="NC_016510.2"/>
</dbReference>
<reference evidence="3 4" key="1">
    <citation type="journal article" date="2012" name="J. Bacteriol.">
        <title>Genome Sequence of the Fish Pathogen Flavobacterium columnare ATCC 49512.</title>
        <authorList>
            <person name="Tekedar H.C."/>
            <person name="Karsi A."/>
            <person name="Gillaspy A.F."/>
            <person name="Dyer D.W."/>
            <person name="Benton N.R."/>
            <person name="Zaitshik J."/>
            <person name="Vamenta S."/>
            <person name="Banes M.M."/>
            <person name="Gulsoy N."/>
            <person name="Aboko-Cole M."/>
            <person name="Waldbieser G.C."/>
            <person name="Lawrence M.L."/>
        </authorList>
    </citation>
    <scope>NUCLEOTIDE SEQUENCE [LARGE SCALE GENOMIC DNA]</scope>
    <source>
        <strain evidence="4">ATCC 49512 / CIP 103533 / TG 44/87</strain>
    </source>
</reference>
<dbReference type="Pfam" id="PF18962">
    <property type="entry name" value="Por_Secre_tail"/>
    <property type="match status" value="1"/>
</dbReference>
<dbReference type="HOGENOM" id="CLU_2408950_0_0_10"/>
<dbReference type="KEGG" id="fco:FCOL_08790"/>
<dbReference type="InterPro" id="IPR026444">
    <property type="entry name" value="Secre_tail"/>
</dbReference>
<dbReference type="NCBIfam" id="TIGR04183">
    <property type="entry name" value="Por_Secre_tail"/>
    <property type="match status" value="1"/>
</dbReference>
<proteinExistence type="predicted"/>
<protein>
    <recommendedName>
        <fullName evidence="2">Secretion system C-terminal sorting domain-containing protein</fullName>
    </recommendedName>
</protein>
<feature type="domain" description="Secretion system C-terminal sorting" evidence="2">
    <location>
        <begin position="25"/>
        <end position="89"/>
    </location>
</feature>
<evidence type="ECO:0000313" key="3">
    <source>
        <dbReference type="EMBL" id="AEW86570.1"/>
    </source>
</evidence>
<organism evidence="3 4">
    <name type="scientific">Flavobacterium columnare (strain ATCC 49512 / CIP 103533 / TG 44/87)</name>
    <dbReference type="NCBI Taxonomy" id="1041826"/>
    <lineage>
        <taxon>Bacteria</taxon>
        <taxon>Pseudomonadati</taxon>
        <taxon>Bacteroidota</taxon>
        <taxon>Flavobacteriia</taxon>
        <taxon>Flavobacteriales</taxon>
        <taxon>Flavobacteriaceae</taxon>
        <taxon>Flavobacterium</taxon>
    </lineage>
</organism>
<evidence type="ECO:0000259" key="2">
    <source>
        <dbReference type="Pfam" id="PF18962"/>
    </source>
</evidence>
<keyword evidence="1" id="KW-0732">Signal</keyword>